<gene>
    <name evidence="1" type="ORF">F8153_15740</name>
</gene>
<protein>
    <submittedName>
        <fullName evidence="1">AAA family ATPase</fullName>
    </submittedName>
</protein>
<evidence type="ECO:0000313" key="2">
    <source>
        <dbReference type="Proteomes" id="UP000465601"/>
    </source>
</evidence>
<dbReference type="AlphaFoldDB" id="A0A833HL26"/>
<dbReference type="InterPro" id="IPR052922">
    <property type="entry name" value="Cytidylate_Kinase-2"/>
</dbReference>
<dbReference type="PANTHER" id="PTHR37816:SF2">
    <property type="entry name" value="DNA TOPOLOGY MODULATION PROTEIN FLAR-RELATED PROTEIN"/>
    <property type="match status" value="1"/>
</dbReference>
<sequence length="182" mass="21612">MNRIHILGASGSGTTTLAERLSQEFSYNHLDTDNFFWVKTDPPFKHIREVSERIKLLGEKLDNVDKWVLSGSLCGWGDIFIPKFELVVFLWIPEEIRLNRILNREKRRYGEEINPGGKMYEQHLEFMEWASKYDLGDLDIRSKKLHEQWLNNLNCKVLRIEEDIEIEEKLQKVKDIISEDKY</sequence>
<dbReference type="InterPro" id="IPR027417">
    <property type="entry name" value="P-loop_NTPase"/>
</dbReference>
<reference evidence="1 2" key="1">
    <citation type="submission" date="2019-10" db="EMBL/GenBank/DDBJ databases">
        <title>Alkaliphilus serpentinus sp. nov. and Alkaliphilus pronyensis sp. nov., two novel anaerobic alkaliphilic species isolated from the serpentinized-hosted hydrothermal field of the Prony Bay (New Caledonia).</title>
        <authorList>
            <person name="Postec A."/>
        </authorList>
    </citation>
    <scope>NUCLEOTIDE SEQUENCE [LARGE SCALE GENOMIC DNA]</scope>
    <source>
        <strain evidence="1 2">LacT</strain>
    </source>
</reference>
<dbReference type="OrthoDB" id="9800332at2"/>
<comment type="caution">
    <text evidence="1">The sequence shown here is derived from an EMBL/GenBank/DDBJ whole genome shotgun (WGS) entry which is preliminary data.</text>
</comment>
<dbReference type="Proteomes" id="UP000465601">
    <property type="component" value="Unassembled WGS sequence"/>
</dbReference>
<name>A0A833HL26_9FIRM</name>
<keyword evidence="2" id="KW-1185">Reference proteome</keyword>
<accession>A0A833HL26</accession>
<dbReference type="Pfam" id="PF13238">
    <property type="entry name" value="AAA_18"/>
    <property type="match status" value="1"/>
</dbReference>
<dbReference type="PANTHER" id="PTHR37816">
    <property type="entry name" value="YALI0E33011P"/>
    <property type="match status" value="1"/>
</dbReference>
<dbReference type="EMBL" id="WBZB01000075">
    <property type="protein sequence ID" value="KAB3524825.1"/>
    <property type="molecule type" value="Genomic_DNA"/>
</dbReference>
<evidence type="ECO:0000313" key="1">
    <source>
        <dbReference type="EMBL" id="KAB3524825.1"/>
    </source>
</evidence>
<dbReference type="Gene3D" id="3.40.50.300">
    <property type="entry name" value="P-loop containing nucleotide triphosphate hydrolases"/>
    <property type="match status" value="1"/>
</dbReference>
<dbReference type="NCBIfam" id="NF004861">
    <property type="entry name" value="PRK06217.1"/>
    <property type="match status" value="1"/>
</dbReference>
<organism evidence="1 2">
    <name type="scientific">Alkaliphilus serpentinus</name>
    <dbReference type="NCBI Taxonomy" id="1482731"/>
    <lineage>
        <taxon>Bacteria</taxon>
        <taxon>Bacillati</taxon>
        <taxon>Bacillota</taxon>
        <taxon>Clostridia</taxon>
        <taxon>Peptostreptococcales</taxon>
        <taxon>Natronincolaceae</taxon>
        <taxon>Alkaliphilus</taxon>
    </lineage>
</organism>
<proteinExistence type="predicted"/>
<dbReference type="SUPFAM" id="SSF52540">
    <property type="entry name" value="P-loop containing nucleoside triphosphate hydrolases"/>
    <property type="match status" value="1"/>
</dbReference>